<feature type="compositionally biased region" description="Pro residues" evidence="2">
    <location>
        <begin position="789"/>
        <end position="801"/>
    </location>
</feature>
<feature type="compositionally biased region" description="Basic and acidic residues" evidence="2">
    <location>
        <begin position="945"/>
        <end position="959"/>
    </location>
</feature>
<proteinExistence type="predicted"/>
<name>A0A9D3M4C2_ANGAN</name>
<dbReference type="EMBL" id="JAFIRN010000010">
    <property type="protein sequence ID" value="KAG5841479.1"/>
    <property type="molecule type" value="Genomic_DNA"/>
</dbReference>
<feature type="compositionally biased region" description="Basic and acidic residues" evidence="2">
    <location>
        <begin position="1214"/>
        <end position="1236"/>
    </location>
</feature>
<dbReference type="SUPFAM" id="SSF52540">
    <property type="entry name" value="P-loop containing nucleoside triphosphate hydrolases"/>
    <property type="match status" value="1"/>
</dbReference>
<keyword evidence="5" id="KW-1185">Reference proteome</keyword>
<comment type="caution">
    <text evidence="4">The sequence shown here is derived from an EMBL/GenBank/DDBJ whole genome shotgun (WGS) entry which is preliminary data.</text>
</comment>
<evidence type="ECO:0000256" key="2">
    <source>
        <dbReference type="SAM" id="MobiDB-lite"/>
    </source>
</evidence>
<evidence type="ECO:0000313" key="5">
    <source>
        <dbReference type="Proteomes" id="UP001044222"/>
    </source>
</evidence>
<dbReference type="Pfam" id="PF00406">
    <property type="entry name" value="ADK"/>
    <property type="match status" value="1"/>
</dbReference>
<dbReference type="GO" id="GO:0007288">
    <property type="term" value="P:sperm axoneme assembly"/>
    <property type="evidence" value="ECO:0007669"/>
    <property type="project" value="TreeGrafter"/>
</dbReference>
<dbReference type="InterPro" id="IPR054517">
    <property type="entry name" value="SPEF2_D5"/>
</dbReference>
<dbReference type="Gene3D" id="1.10.418.10">
    <property type="entry name" value="Calponin-like domain"/>
    <property type="match status" value="1"/>
</dbReference>
<dbReference type="Pfam" id="PF22946">
    <property type="entry name" value="SPEF2_D5"/>
    <property type="match status" value="1"/>
</dbReference>
<feature type="region of interest" description="Disordered" evidence="2">
    <location>
        <begin position="217"/>
        <end position="240"/>
    </location>
</feature>
<dbReference type="Proteomes" id="UP001044222">
    <property type="component" value="Chromosome 10"/>
</dbReference>
<dbReference type="Pfam" id="PF06294">
    <property type="entry name" value="CH_2"/>
    <property type="match status" value="1"/>
</dbReference>
<gene>
    <name evidence="4" type="ORF">ANANG_G00199930</name>
</gene>
<sequence length="1754" mass="197041">MTDILCRWVNSELQLSKPVDGSSLARDFSSGYLLGKVLHKYQLQDDFDQFSKSSAANSKLNNFIRLEPTLLLLGVPFDLGVAKAVIQEREGAATRLLYQLYIVLQKKKRLGLTGVAMETLRPAATARLHRVENNIYTERMRTVVRREADLNLQRISQRFEVRGREIRDRASAAQREQEQRLQRMQEELRLQDMEKRRTGRRKQQEVMTRIQGAIVQIPKPPPDRTLKALERQRQTRKQREIQGVYKELAQFEKNLKKLSPTGCAPSSFSAMQELPHSEAPSSQRGRTLGPEDTAAREERAKRRRRFLTDQQRAHEELQDRMEEEQLVERLTRQTQQERRLAVQLMQVRQQKDVIRQNRVFRERQYQEQRQRDFEEALDREAALARQAQWDHAEEIRREREQHDQIAAERAQERYRKHFLFCREVLEQVVDLATKAGEYRLLTGKEDGAGVEGAPVRGKPLYDGAQVEAVPDPPTPEQLVEMEKLEILNCQDYDEYSGMMGEWAWPEEQEAKQPPSNNNILGHVVNRLRGSWTCPHPSCPPPSFPTFTLKACVLGKVYSGKTTCLARIAQVHGVQVLSVSTLVQEAVQAFQAIQGAAEHAGNAEDAGNENKMAESRGSSSNITDRVENGLDKGDELSVSRESGPVSQVPELKVPMNEDITSRLSVKAQYGAVVEKILRKGQALPDELQVDIVVEGVRQVPAGSGWVLDGFPSNLAQAKLLEKALRGSDPDPPDRRRGRRRASLAVNPNPPREVPPLPALDLVLLLDLSDSAALDRAGKQADELETHPPSEGDPPVDPGPRTVPPHLRTRAWRRSRFSTGGEEWGRITAFQDTWPKLERWFSRKQGVLVQVNGEVEEDALYRKVESAMFQAMARKAETGEDAEDHGEKIVRSTPVASTALSPSRPPPPPLPPNPPPPPLRSPRGGAAPGPSPPPAPPKGHGAVGSGKDGKGKKAETPDGKSQRKRSKSGSARSGGSQGRSRGVSMSSPLEAPQGENAAPPEDLGPPPGSEDWVYVDEPLPKEISEYLVPYWENACSSYESNVKTVMQNLRGERNLIIRHLYNIREDFKQYLRRPDEKQELVSRWQQDYNAVPEDMRSDERTKAELHQRLDDLRERLWDVADGRREDAERERTGVMGDGWLDDHSGVLVNHFCSLMQVEVDRFQDSVYVLRDYYRGMCGRGLPEPRAEFVRIPLLDLTNGVEGTQPDGNKSPPGSAHSERKTSSSPEKRTAMEKRRRAEFPLIPRRPPSAEAPTSGGDPAEPSRDERLLCDIWQTALTAVSNMVSAEQQQREEEEENEEQLVQRPRVKRMSVVSARASSAKDKKKAGKKKNPTPPPAEEDTALLQRKALRAKIRQEYGAALDHEARAAVVRLELIKARALSVVRSLQRRAAQAYGEMEEWNGARFLAEMTSIDQLAEVGRHHIERAAEIEQELVLRGTEFFLNGDVRVVPVPVPAPRPPSVERPAGSRLSVLQLEALHAQLLKVAPEGVLSPQQLAESLQQLISTSFGSDSLPEPWLKLSEAQVLELVSAATQGSEVLDWRLFLLGVALPWPIPTQRQLLQTLARFKAVDTADTGFISEEQYLQMDLWFPRETSLPIPDHPSEPLPYEPEQPEEVFLCPVCGRRAPGPAGLREHAAVLRLAPGPPAGLRPRAQHRHGTAPPVPAPERPLLKSDLPWGTRSVSYNRFHPDGRNREEYEEDFAKVFRDLGFSAEETVPFGILSQHPLFQELMDSAPQYQLTDLHQLLQAHLSEGKSAES</sequence>
<feature type="compositionally biased region" description="Basic and acidic residues" evidence="2">
    <location>
        <begin position="721"/>
        <end position="733"/>
    </location>
</feature>
<dbReference type="InterPro" id="IPR036872">
    <property type="entry name" value="CH_dom_sf"/>
</dbReference>
<accession>A0A9D3M4C2</accession>
<protein>
    <recommendedName>
        <fullName evidence="3">Calponin-homology (CH) domain-containing protein</fullName>
    </recommendedName>
</protein>
<evidence type="ECO:0000313" key="4">
    <source>
        <dbReference type="EMBL" id="KAG5841479.1"/>
    </source>
</evidence>
<dbReference type="GO" id="GO:0005737">
    <property type="term" value="C:cytoplasm"/>
    <property type="evidence" value="ECO:0007669"/>
    <property type="project" value="UniProtKB-ARBA"/>
</dbReference>
<feature type="region of interest" description="Disordered" evidence="2">
    <location>
        <begin position="262"/>
        <end position="317"/>
    </location>
</feature>
<feature type="region of interest" description="Disordered" evidence="2">
    <location>
        <begin position="1196"/>
        <end position="1261"/>
    </location>
</feature>
<dbReference type="PANTHER" id="PTHR14919:SF0">
    <property type="entry name" value="SPERM FLAGELLAR PROTEIN 2"/>
    <property type="match status" value="1"/>
</dbReference>
<organism evidence="4 5">
    <name type="scientific">Anguilla anguilla</name>
    <name type="common">European freshwater eel</name>
    <name type="synonym">Muraena anguilla</name>
    <dbReference type="NCBI Taxonomy" id="7936"/>
    <lineage>
        <taxon>Eukaryota</taxon>
        <taxon>Metazoa</taxon>
        <taxon>Chordata</taxon>
        <taxon>Craniata</taxon>
        <taxon>Vertebrata</taxon>
        <taxon>Euteleostomi</taxon>
        <taxon>Actinopterygii</taxon>
        <taxon>Neopterygii</taxon>
        <taxon>Teleostei</taxon>
        <taxon>Anguilliformes</taxon>
        <taxon>Anguillidae</taxon>
        <taxon>Anguilla</taxon>
    </lineage>
</organism>
<feature type="region of interest" description="Disordered" evidence="2">
    <location>
        <begin position="721"/>
        <end position="751"/>
    </location>
</feature>
<dbReference type="Gene3D" id="3.40.50.300">
    <property type="entry name" value="P-loop containing nucleotide triphosphate hydrolases"/>
    <property type="match status" value="1"/>
</dbReference>
<evidence type="ECO:0000256" key="1">
    <source>
        <dbReference type="SAM" id="Coils"/>
    </source>
</evidence>
<feature type="compositionally biased region" description="Pro residues" evidence="2">
    <location>
        <begin position="901"/>
        <end position="918"/>
    </location>
</feature>
<feature type="region of interest" description="Disordered" evidence="2">
    <location>
        <begin position="873"/>
        <end position="1011"/>
    </location>
</feature>
<feature type="domain" description="Calponin-homology (CH)" evidence="3">
    <location>
        <begin position="1"/>
        <end position="105"/>
    </location>
</feature>
<evidence type="ECO:0000259" key="3">
    <source>
        <dbReference type="PROSITE" id="PS50021"/>
    </source>
</evidence>
<dbReference type="InterPro" id="IPR056199">
    <property type="entry name" value="SPEF2_C"/>
</dbReference>
<dbReference type="InterPro" id="IPR052634">
    <property type="entry name" value="Sperm_flagellar-bone_growth"/>
</dbReference>
<feature type="compositionally biased region" description="Basic and acidic residues" evidence="2">
    <location>
        <begin position="623"/>
        <end position="637"/>
    </location>
</feature>
<dbReference type="InterPro" id="IPR027417">
    <property type="entry name" value="P-loop_NTPase"/>
</dbReference>
<feature type="region of interest" description="Disordered" evidence="2">
    <location>
        <begin position="600"/>
        <end position="645"/>
    </location>
</feature>
<feature type="region of interest" description="Disordered" evidence="2">
    <location>
        <begin position="1641"/>
        <end position="1670"/>
    </location>
</feature>
<feature type="coiled-coil region" evidence="1">
    <location>
        <begin position="167"/>
        <end position="196"/>
    </location>
</feature>
<dbReference type="GO" id="GO:0097225">
    <property type="term" value="C:sperm midpiece"/>
    <property type="evidence" value="ECO:0007669"/>
    <property type="project" value="TreeGrafter"/>
</dbReference>
<dbReference type="InterPro" id="IPR010441">
    <property type="entry name" value="CH_2"/>
</dbReference>
<feature type="region of interest" description="Disordered" evidence="2">
    <location>
        <begin position="1280"/>
        <end position="1339"/>
    </location>
</feature>
<feature type="compositionally biased region" description="Low complexity" evidence="2">
    <location>
        <begin position="966"/>
        <end position="985"/>
    </location>
</feature>
<dbReference type="InterPro" id="IPR001715">
    <property type="entry name" value="CH_dom"/>
</dbReference>
<keyword evidence="1" id="KW-0175">Coiled coil</keyword>
<dbReference type="Pfam" id="PF24082">
    <property type="entry name" value="SPEF2_C"/>
    <property type="match status" value="1"/>
</dbReference>
<dbReference type="PANTHER" id="PTHR14919">
    <property type="entry name" value="KPL2-RELATED"/>
    <property type="match status" value="1"/>
</dbReference>
<feature type="region of interest" description="Disordered" evidence="2">
    <location>
        <begin position="774"/>
        <end position="805"/>
    </location>
</feature>
<feature type="compositionally biased region" description="Basic residues" evidence="2">
    <location>
        <begin position="1319"/>
        <end position="1328"/>
    </location>
</feature>
<reference evidence="4" key="1">
    <citation type="submission" date="2021-01" db="EMBL/GenBank/DDBJ databases">
        <title>A chromosome-scale assembly of European eel, Anguilla anguilla.</title>
        <authorList>
            <person name="Henkel C."/>
            <person name="Jong-Raadsen S.A."/>
            <person name="Dufour S."/>
            <person name="Weltzien F.-A."/>
            <person name="Palstra A.P."/>
            <person name="Pelster B."/>
            <person name="Spaink H.P."/>
            <person name="Van Den Thillart G.E."/>
            <person name="Jansen H."/>
            <person name="Zahm M."/>
            <person name="Klopp C."/>
            <person name="Cedric C."/>
            <person name="Louis A."/>
            <person name="Berthelot C."/>
            <person name="Parey E."/>
            <person name="Roest Crollius H."/>
            <person name="Montfort J."/>
            <person name="Robinson-Rechavi M."/>
            <person name="Bucao C."/>
            <person name="Bouchez O."/>
            <person name="Gislard M."/>
            <person name="Lluch J."/>
            <person name="Milhes M."/>
            <person name="Lampietro C."/>
            <person name="Lopez Roques C."/>
            <person name="Donnadieu C."/>
            <person name="Braasch I."/>
            <person name="Desvignes T."/>
            <person name="Postlethwait J."/>
            <person name="Bobe J."/>
            <person name="Guiguen Y."/>
            <person name="Dirks R."/>
        </authorList>
    </citation>
    <scope>NUCLEOTIDE SEQUENCE</scope>
    <source>
        <strain evidence="4">Tag_6206</strain>
        <tissue evidence="4">Liver</tissue>
    </source>
</reference>
<dbReference type="PROSITE" id="PS50021">
    <property type="entry name" value="CH"/>
    <property type="match status" value="1"/>
</dbReference>
<dbReference type="GO" id="GO:0002177">
    <property type="term" value="C:manchette"/>
    <property type="evidence" value="ECO:0007669"/>
    <property type="project" value="TreeGrafter"/>
</dbReference>
<feature type="compositionally biased region" description="Basic and acidic residues" evidence="2">
    <location>
        <begin position="774"/>
        <end position="788"/>
    </location>
</feature>
<feature type="compositionally biased region" description="Basic and acidic residues" evidence="2">
    <location>
        <begin position="221"/>
        <end position="240"/>
    </location>
</feature>